<sequence>FIDKVEDNTAVRTWSETTQREKGDSLAEGYWNDEVRQLFYSNYGDLTYLLDMKVDKHLFRALAQFWNLAYSCFTFGKVDLVPRIEEYMALLRCSKIQVDRAYSRAVNVPTFLKKLMNITGISDLKDLSLAHLDTKKRVDVFALSIYSLVIFPKALGHVDEAVTDLFDRLDKRVTPVPAILVETFSSLNACRKAEIIATPRRDDILEEKWMAILQNLQEEDIEWRAPWLLPDRILY</sequence>
<dbReference type="InterPro" id="IPR056647">
    <property type="entry name" value="DUF7745"/>
</dbReference>
<dbReference type="AlphaFoldDB" id="A0A7J9FRZ1"/>
<dbReference type="Pfam" id="PF24924">
    <property type="entry name" value="DUF7745"/>
    <property type="match status" value="2"/>
</dbReference>
<dbReference type="Proteomes" id="UP000593568">
    <property type="component" value="Unassembled WGS sequence"/>
</dbReference>
<gene>
    <name evidence="2" type="ORF">Gotri_027286</name>
</gene>
<feature type="domain" description="DUF7745" evidence="1">
    <location>
        <begin position="34"/>
        <end position="116"/>
    </location>
</feature>
<evidence type="ECO:0000259" key="1">
    <source>
        <dbReference type="Pfam" id="PF24924"/>
    </source>
</evidence>
<dbReference type="EMBL" id="JABEZW010225662">
    <property type="protein sequence ID" value="MBA0787335.1"/>
    <property type="molecule type" value="Genomic_DNA"/>
</dbReference>
<evidence type="ECO:0000313" key="2">
    <source>
        <dbReference type="EMBL" id="MBA0787335.1"/>
    </source>
</evidence>
<proteinExistence type="predicted"/>
<feature type="non-terminal residue" evidence="2">
    <location>
        <position position="235"/>
    </location>
</feature>
<feature type="domain" description="DUF7745" evidence="1">
    <location>
        <begin position="133"/>
        <end position="193"/>
    </location>
</feature>
<name>A0A7J9FRZ1_9ROSI</name>
<protein>
    <recommendedName>
        <fullName evidence="1">DUF7745 domain-containing protein</fullName>
    </recommendedName>
</protein>
<accession>A0A7J9FRZ1</accession>
<dbReference type="PANTHER" id="PTHR48200">
    <property type="entry name" value="PROTEIN, PUTATIVE-RELATED"/>
    <property type="match status" value="1"/>
</dbReference>
<reference evidence="2 3" key="1">
    <citation type="journal article" date="2019" name="Genome Biol. Evol.">
        <title>Insights into the evolution of the New World diploid cottons (Gossypium, subgenus Houzingenia) based on genome sequencing.</title>
        <authorList>
            <person name="Grover C.E."/>
            <person name="Arick M.A. 2nd"/>
            <person name="Thrash A."/>
            <person name="Conover J.L."/>
            <person name="Sanders W.S."/>
            <person name="Peterson D.G."/>
            <person name="Frelichowski J.E."/>
            <person name="Scheffler J.A."/>
            <person name="Scheffler B.E."/>
            <person name="Wendel J.F."/>
        </authorList>
    </citation>
    <scope>NUCLEOTIDE SEQUENCE [LARGE SCALE GENOMIC DNA]</scope>
    <source>
        <strain evidence="2">8</strain>
        <tissue evidence="2">Leaf</tissue>
    </source>
</reference>
<organism evidence="2 3">
    <name type="scientific">Gossypium trilobum</name>
    <dbReference type="NCBI Taxonomy" id="34281"/>
    <lineage>
        <taxon>Eukaryota</taxon>
        <taxon>Viridiplantae</taxon>
        <taxon>Streptophyta</taxon>
        <taxon>Embryophyta</taxon>
        <taxon>Tracheophyta</taxon>
        <taxon>Spermatophyta</taxon>
        <taxon>Magnoliopsida</taxon>
        <taxon>eudicotyledons</taxon>
        <taxon>Gunneridae</taxon>
        <taxon>Pentapetalae</taxon>
        <taxon>rosids</taxon>
        <taxon>malvids</taxon>
        <taxon>Malvales</taxon>
        <taxon>Malvaceae</taxon>
        <taxon>Malvoideae</taxon>
        <taxon>Gossypium</taxon>
    </lineage>
</organism>
<evidence type="ECO:0000313" key="3">
    <source>
        <dbReference type="Proteomes" id="UP000593568"/>
    </source>
</evidence>
<dbReference type="PANTHER" id="PTHR48200:SF1">
    <property type="entry name" value="AMINOTRANSFERASE-LIKE PLANT MOBILE DOMAIN-CONTAINING PROTEIN"/>
    <property type="match status" value="1"/>
</dbReference>
<keyword evidence="3" id="KW-1185">Reference proteome</keyword>
<comment type="caution">
    <text evidence="2">The sequence shown here is derived from an EMBL/GenBank/DDBJ whole genome shotgun (WGS) entry which is preliminary data.</text>
</comment>